<dbReference type="InterPro" id="IPR038454">
    <property type="entry name" value="DnaA_N_sf"/>
</dbReference>
<dbReference type="OrthoDB" id="10477578at2759"/>
<proteinExistence type="predicted"/>
<dbReference type="InterPro" id="IPR024633">
    <property type="entry name" value="DnaA_N_dom"/>
</dbReference>
<accession>A0A8X6KNZ3</accession>
<dbReference type="AlphaFoldDB" id="A0A8X6KNZ3"/>
<dbReference type="Pfam" id="PF11638">
    <property type="entry name" value="DnaA_N"/>
    <property type="match status" value="1"/>
</dbReference>
<protein>
    <submittedName>
        <fullName evidence="3">DnaA_N domain-containing protein</fullName>
    </submittedName>
</protein>
<evidence type="ECO:0000259" key="2">
    <source>
        <dbReference type="Pfam" id="PF11638"/>
    </source>
</evidence>
<feature type="compositionally biased region" description="Basic and acidic residues" evidence="1">
    <location>
        <begin position="328"/>
        <end position="349"/>
    </location>
</feature>
<reference evidence="3" key="1">
    <citation type="submission" date="2020-07" db="EMBL/GenBank/DDBJ databases">
        <title>Multicomponent nature underlies the extraordinary mechanical properties of spider dragline silk.</title>
        <authorList>
            <person name="Kono N."/>
            <person name="Nakamura H."/>
            <person name="Mori M."/>
            <person name="Yoshida Y."/>
            <person name="Ohtoshi R."/>
            <person name="Malay A.D."/>
            <person name="Moran D.A.P."/>
            <person name="Tomita M."/>
            <person name="Numata K."/>
            <person name="Arakawa K."/>
        </authorList>
    </citation>
    <scope>NUCLEOTIDE SEQUENCE</scope>
</reference>
<sequence>MQFSLYQESINSTRLSLDNHQLLNNLVGNKFDSISLPTIATENQSYTLYPTCVLEHISHNHNHNLTSQEKLFYILADSLSMINHATGKQRNIALPATKWASKLNCSAAKIFTLQKSLEDKGYFSIYRDTNKNGKNKRNVITPTLPDTVFNLLANTSNRFNASTSSSNLVSDAYLPHLESKRAYLDRTKMFIRLNYQSLSLVTSHHDLSNYSKVLWLDFFATGYRYYLKHRSIDKNVTTTNIIDTDDDYTNNLQSYHNSYSLTATYQELQNKYCCSKSVISKSLKELSDLGFITKHHLFVKNDDQDDNLHDKSIWRIVVTMPNNSHQQPIKEKSTTKTAEQREEEKKETLLEKEQEIVSIETTLPIINTQKSKIETETSNNLPNETLEILEKILNTVKEKQEKILLLKLLNKQSDEEISDTTSLVNTKSATSVAAVTITHNKYLSSQTKPPIEAKPLKSFYPLTKEQVDKINYSSGRQFGKGGFSVNFANQLLLKLSRDTNKLFLSKNHMMSYMSKAFRYEKHQAPMVNHETFRFTANISDPESVEMRQKEKYLTKVEYSMNTNYSSQLRKKIAGIFETKLAYQILTEGKFDYHTTNEQNTSQESEITNNAWQNLELSKENNITQFKYVLDHFTCFVDSSLSLYSKHDIVDINYDTQLSTNVTEENDQMKSGVVMTENNDINYDINDKILTELSLKSSLPARQFARITLANTCTVKLPRDLILTNNQQQNLENAIVAIYGYVKIVYQQLPTTCKKLDSPRQQYEIFLTALDPNSVWYKIRKKLITNFDEHIDKAWFSKLRAEEDAITQKLILIAPTNFLKDWINAKYGYAIKDIAKKLN</sequence>
<feature type="region of interest" description="Disordered" evidence="1">
    <location>
        <begin position="324"/>
        <end position="349"/>
    </location>
</feature>
<evidence type="ECO:0000313" key="4">
    <source>
        <dbReference type="Proteomes" id="UP000887116"/>
    </source>
</evidence>
<dbReference type="Proteomes" id="UP000887116">
    <property type="component" value="Unassembled WGS sequence"/>
</dbReference>
<dbReference type="EMBL" id="BMAO01022064">
    <property type="protein sequence ID" value="GFQ79401.1"/>
    <property type="molecule type" value="Genomic_DNA"/>
</dbReference>
<comment type="caution">
    <text evidence="3">The sequence shown here is derived from an EMBL/GenBank/DDBJ whole genome shotgun (WGS) entry which is preliminary data.</text>
</comment>
<keyword evidence="4" id="KW-1185">Reference proteome</keyword>
<name>A0A8X6KNZ3_TRICU</name>
<evidence type="ECO:0000313" key="3">
    <source>
        <dbReference type="EMBL" id="GFQ79401.1"/>
    </source>
</evidence>
<feature type="domain" description="DnaA N-terminal" evidence="2">
    <location>
        <begin position="772"/>
        <end position="835"/>
    </location>
</feature>
<dbReference type="Gene3D" id="3.30.300.180">
    <property type="match status" value="1"/>
</dbReference>
<evidence type="ECO:0000256" key="1">
    <source>
        <dbReference type="SAM" id="MobiDB-lite"/>
    </source>
</evidence>
<gene>
    <name evidence="3" type="primary">PXEA_LOCUS915</name>
    <name evidence="3" type="ORF">TNCT_186491</name>
</gene>
<organism evidence="3 4">
    <name type="scientific">Trichonephila clavata</name>
    <name type="common">Joro spider</name>
    <name type="synonym">Nephila clavata</name>
    <dbReference type="NCBI Taxonomy" id="2740835"/>
    <lineage>
        <taxon>Eukaryota</taxon>
        <taxon>Metazoa</taxon>
        <taxon>Ecdysozoa</taxon>
        <taxon>Arthropoda</taxon>
        <taxon>Chelicerata</taxon>
        <taxon>Arachnida</taxon>
        <taxon>Araneae</taxon>
        <taxon>Araneomorphae</taxon>
        <taxon>Entelegynae</taxon>
        <taxon>Araneoidea</taxon>
        <taxon>Nephilidae</taxon>
        <taxon>Trichonephila</taxon>
    </lineage>
</organism>